<reference evidence="1" key="1">
    <citation type="journal article" date="2014" name="Front. Microbiol.">
        <title>High frequency of phylogenetically diverse reductive dehalogenase-homologous genes in deep subseafloor sedimentary metagenomes.</title>
        <authorList>
            <person name="Kawai M."/>
            <person name="Futagami T."/>
            <person name="Toyoda A."/>
            <person name="Takaki Y."/>
            <person name="Nishi S."/>
            <person name="Hori S."/>
            <person name="Arai W."/>
            <person name="Tsubouchi T."/>
            <person name="Morono Y."/>
            <person name="Uchiyama I."/>
            <person name="Ito T."/>
            <person name="Fujiyama A."/>
            <person name="Inagaki F."/>
            <person name="Takami H."/>
        </authorList>
    </citation>
    <scope>NUCLEOTIDE SEQUENCE</scope>
    <source>
        <strain evidence="1">Expedition CK06-06</strain>
    </source>
</reference>
<sequence>MGGMSAILPNPADLHLDRFTLDHRGEAAGAGFAAVLAGAKRLGPVEDAAGAGAGAGADALTEEEEGFLQEVVEP</sequence>
<feature type="non-terminal residue" evidence="1">
    <location>
        <position position="74"/>
    </location>
</feature>
<organism evidence="1">
    <name type="scientific">marine sediment metagenome</name>
    <dbReference type="NCBI Taxonomy" id="412755"/>
    <lineage>
        <taxon>unclassified sequences</taxon>
        <taxon>metagenomes</taxon>
        <taxon>ecological metagenomes</taxon>
    </lineage>
</organism>
<proteinExistence type="predicted"/>
<evidence type="ECO:0000313" key="1">
    <source>
        <dbReference type="EMBL" id="GAF99011.1"/>
    </source>
</evidence>
<protein>
    <submittedName>
        <fullName evidence="1">Uncharacterized protein</fullName>
    </submittedName>
</protein>
<dbReference type="AlphaFoldDB" id="X0UIA3"/>
<name>X0UIA3_9ZZZZ</name>
<dbReference type="EMBL" id="BARS01013750">
    <property type="protein sequence ID" value="GAF99011.1"/>
    <property type="molecule type" value="Genomic_DNA"/>
</dbReference>
<gene>
    <name evidence="1" type="ORF">S01H1_23666</name>
</gene>
<accession>X0UIA3</accession>
<comment type="caution">
    <text evidence="1">The sequence shown here is derived from an EMBL/GenBank/DDBJ whole genome shotgun (WGS) entry which is preliminary data.</text>
</comment>